<dbReference type="RefSeq" id="WP_317101552.1">
    <property type="nucleotide sequence ID" value="NZ_JAWJAC010000007.1"/>
</dbReference>
<feature type="domain" description="EAL" evidence="11">
    <location>
        <begin position="268"/>
        <end position="518"/>
    </location>
</feature>
<evidence type="ECO:0000259" key="11">
    <source>
        <dbReference type="PROSITE" id="PS50883"/>
    </source>
</evidence>
<keyword evidence="3" id="KW-1003">Cell membrane</keyword>
<evidence type="ECO:0000256" key="2">
    <source>
        <dbReference type="ARBA" id="ARBA00012282"/>
    </source>
</evidence>
<dbReference type="InterPro" id="IPR050706">
    <property type="entry name" value="Cyclic-di-GMP_PDE-like"/>
</dbReference>
<dbReference type="Gene3D" id="3.20.20.450">
    <property type="entry name" value="EAL domain"/>
    <property type="match status" value="1"/>
</dbReference>
<feature type="transmembrane region" description="Helical" evidence="10">
    <location>
        <begin position="240"/>
        <end position="262"/>
    </location>
</feature>
<dbReference type="GO" id="GO:0005886">
    <property type="term" value="C:plasma membrane"/>
    <property type="evidence" value="ECO:0007669"/>
    <property type="project" value="UniProtKB-SubCell"/>
</dbReference>
<evidence type="ECO:0000256" key="6">
    <source>
        <dbReference type="ARBA" id="ARBA00022801"/>
    </source>
</evidence>
<dbReference type="Pfam" id="PF00563">
    <property type="entry name" value="EAL"/>
    <property type="match status" value="1"/>
</dbReference>
<protein>
    <recommendedName>
        <fullName evidence="2">cyclic-guanylate-specific phosphodiesterase</fullName>
        <ecNumber evidence="2">3.1.4.52</ecNumber>
    </recommendedName>
</protein>
<dbReference type="Proteomes" id="UP001286589">
    <property type="component" value="Unassembled WGS sequence"/>
</dbReference>
<evidence type="ECO:0000256" key="9">
    <source>
        <dbReference type="ARBA" id="ARBA00034290"/>
    </source>
</evidence>
<keyword evidence="7 10" id="KW-1133">Transmembrane helix</keyword>
<dbReference type="EC" id="3.1.4.52" evidence="2"/>
<evidence type="ECO:0000256" key="3">
    <source>
        <dbReference type="ARBA" id="ARBA00022475"/>
    </source>
</evidence>
<comment type="catalytic activity">
    <reaction evidence="9">
        <text>3',3'-c-di-GMP + H2O = 5'-phosphoguanylyl(3'-&gt;5')guanosine + H(+)</text>
        <dbReference type="Rhea" id="RHEA:24902"/>
        <dbReference type="ChEBI" id="CHEBI:15377"/>
        <dbReference type="ChEBI" id="CHEBI:15378"/>
        <dbReference type="ChEBI" id="CHEBI:58754"/>
        <dbReference type="ChEBI" id="CHEBI:58805"/>
        <dbReference type="EC" id="3.1.4.52"/>
    </reaction>
</comment>
<reference evidence="12 13" key="1">
    <citation type="submission" date="2023-10" db="EMBL/GenBank/DDBJ databases">
        <title>Phytobacter spp. The emergence of a new genus of hospital-origin enterobacteria encoding carbapenemases in Argentina.</title>
        <authorList>
            <person name="Vay C."/>
            <person name="Almuzara M."/>
            <person name="Traglia G.M."/>
            <person name="Campos J."/>
        </authorList>
    </citation>
    <scope>NUCLEOTIDE SEQUENCE [LARGE SCALE GENOMIC DNA]</scope>
    <source>
        <strain evidence="12 13">CVMA36</strain>
    </source>
</reference>
<comment type="subcellular location">
    <subcellularLocation>
        <location evidence="1">Cell membrane</location>
        <topology evidence="1">Multi-pass membrane protein</topology>
    </subcellularLocation>
</comment>
<keyword evidence="13" id="KW-1185">Reference proteome</keyword>
<gene>
    <name evidence="12" type="ORF">R0H02_12810</name>
</gene>
<dbReference type="CDD" id="cd01948">
    <property type="entry name" value="EAL"/>
    <property type="match status" value="1"/>
</dbReference>
<dbReference type="GO" id="GO:0071111">
    <property type="term" value="F:cyclic-guanylate-specific phosphodiesterase activity"/>
    <property type="evidence" value="ECO:0007669"/>
    <property type="project" value="UniProtKB-EC"/>
</dbReference>
<keyword evidence="4" id="KW-0973">c-di-GMP</keyword>
<dbReference type="InterPro" id="IPR035919">
    <property type="entry name" value="EAL_sf"/>
</dbReference>
<evidence type="ECO:0000256" key="4">
    <source>
        <dbReference type="ARBA" id="ARBA00022636"/>
    </source>
</evidence>
<keyword evidence="5 10" id="KW-0812">Transmembrane</keyword>
<feature type="transmembrane region" description="Helical" evidence="10">
    <location>
        <begin position="13"/>
        <end position="38"/>
    </location>
</feature>
<accession>A0AB35RTL4</accession>
<dbReference type="SUPFAM" id="SSF141868">
    <property type="entry name" value="EAL domain-like"/>
    <property type="match status" value="1"/>
</dbReference>
<comment type="caution">
    <text evidence="12">The sequence shown here is derived from an EMBL/GenBank/DDBJ whole genome shotgun (WGS) entry which is preliminary data.</text>
</comment>
<dbReference type="AlphaFoldDB" id="A0AB35RTL4"/>
<dbReference type="SMART" id="SM00052">
    <property type="entry name" value="EAL"/>
    <property type="match status" value="1"/>
</dbReference>
<evidence type="ECO:0000256" key="5">
    <source>
        <dbReference type="ARBA" id="ARBA00022692"/>
    </source>
</evidence>
<evidence type="ECO:0000256" key="10">
    <source>
        <dbReference type="SAM" id="Phobius"/>
    </source>
</evidence>
<dbReference type="Pfam" id="PF12792">
    <property type="entry name" value="CSS-motif"/>
    <property type="match status" value="1"/>
</dbReference>
<dbReference type="PANTHER" id="PTHR33121">
    <property type="entry name" value="CYCLIC DI-GMP PHOSPHODIESTERASE PDEF"/>
    <property type="match status" value="1"/>
</dbReference>
<dbReference type="InterPro" id="IPR024744">
    <property type="entry name" value="CSS-motif_dom"/>
</dbReference>
<sequence>MPLQILRTIHHRIGIYALSIVLTFGVLYGAGLGVYYIYAHEKLEDYAESILARSNSLISQVKLIDGLRQEFAVYEPCSEQYVLALRKRLWPYPLIKDIAYVQDEKIVCSALWGKLNAPLSLNMFRNKVNRGSYTWVFDAQIEENITADVLYTSNFAITVSPFAFQRFWEEANKMDFDAIIGDFKHDNHFFMIGKNTHLLESVEHKKQRSYLYFTEHACNSVNNICVIAGTSLPLFFKNNLYFLVSLFSASLIIGLLIAALYVNNTAHNQSLLARLKNAIEKRELHFIYQPIYKIKDRKIAGIEVLLRWTDPQIGHIGPDIFIPLAEKNGLINKISLYVVEHAIKECASVLQSSDITLSINVSCADICSEAFREKLLSTLQHENVAGESIILEITERQSSGTEDIKRSMDLFKGTGIIFALDDFGTGYSNLNWLSLLDVGEIKIDKSITDSIGTESINNHILPGLIEMFKNMPKIVVFEGVETDIQYQFLKENIPGCCAQGWYFTKAVPLSELRTVLVA</sequence>
<dbReference type="EMBL" id="JAWJAC010000007">
    <property type="protein sequence ID" value="MDV2863342.1"/>
    <property type="molecule type" value="Genomic_DNA"/>
</dbReference>
<evidence type="ECO:0000256" key="1">
    <source>
        <dbReference type="ARBA" id="ARBA00004651"/>
    </source>
</evidence>
<dbReference type="PROSITE" id="PS50883">
    <property type="entry name" value="EAL"/>
    <property type="match status" value="1"/>
</dbReference>
<evidence type="ECO:0000313" key="13">
    <source>
        <dbReference type="Proteomes" id="UP001286589"/>
    </source>
</evidence>
<proteinExistence type="predicted"/>
<name>A0AB35RTL4_9ENTR</name>
<evidence type="ECO:0000256" key="7">
    <source>
        <dbReference type="ARBA" id="ARBA00022989"/>
    </source>
</evidence>
<dbReference type="InterPro" id="IPR001633">
    <property type="entry name" value="EAL_dom"/>
</dbReference>
<organism evidence="12 13">
    <name type="scientific">Phytobacter ursingii</name>
    <dbReference type="NCBI Taxonomy" id="1972431"/>
    <lineage>
        <taxon>Bacteria</taxon>
        <taxon>Pseudomonadati</taxon>
        <taxon>Pseudomonadota</taxon>
        <taxon>Gammaproteobacteria</taxon>
        <taxon>Enterobacterales</taxon>
        <taxon>Enterobacteriaceae</taxon>
        <taxon>Phytobacter</taxon>
    </lineage>
</organism>
<keyword evidence="6" id="KW-0378">Hydrolase</keyword>
<dbReference type="PANTHER" id="PTHR33121:SF81">
    <property type="entry name" value="CYCLIC DI-GMP PHOSPHODIESTERASE PDEB-RELATED"/>
    <property type="match status" value="1"/>
</dbReference>
<evidence type="ECO:0000313" key="12">
    <source>
        <dbReference type="EMBL" id="MDV2863342.1"/>
    </source>
</evidence>
<keyword evidence="8 10" id="KW-0472">Membrane</keyword>
<evidence type="ECO:0000256" key="8">
    <source>
        <dbReference type="ARBA" id="ARBA00023136"/>
    </source>
</evidence>